<proteinExistence type="predicted"/>
<evidence type="ECO:0000313" key="2">
    <source>
        <dbReference type="Proteomes" id="UP000663824"/>
    </source>
</evidence>
<organism evidence="1 2">
    <name type="scientific">Rotaria magnacalcarata</name>
    <dbReference type="NCBI Taxonomy" id="392030"/>
    <lineage>
        <taxon>Eukaryota</taxon>
        <taxon>Metazoa</taxon>
        <taxon>Spiralia</taxon>
        <taxon>Gnathifera</taxon>
        <taxon>Rotifera</taxon>
        <taxon>Eurotatoria</taxon>
        <taxon>Bdelloidea</taxon>
        <taxon>Philodinida</taxon>
        <taxon>Philodinidae</taxon>
        <taxon>Rotaria</taxon>
    </lineage>
</organism>
<sequence>MSCISGSSTRNCCCQCRRSTVTGSSLSSCSGISITIVGRSFINTSLDVCVNACNSGRSGSNNTHVCYTDASGAVTCCSNTCSYRNAYQKRTLTDISC</sequence>
<accession>A0A816Y6V2</accession>
<dbReference type="EMBL" id="CAJNRE010017440">
    <property type="protein sequence ID" value="CAF2155052.1"/>
    <property type="molecule type" value="Genomic_DNA"/>
</dbReference>
<gene>
    <name evidence="1" type="ORF">MBJ925_LOCUS32003</name>
</gene>
<name>A0A816Y6V2_9BILA</name>
<comment type="caution">
    <text evidence="1">The sequence shown here is derived from an EMBL/GenBank/DDBJ whole genome shotgun (WGS) entry which is preliminary data.</text>
</comment>
<protein>
    <submittedName>
        <fullName evidence="1">Uncharacterized protein</fullName>
    </submittedName>
</protein>
<evidence type="ECO:0000313" key="1">
    <source>
        <dbReference type="EMBL" id="CAF2155052.1"/>
    </source>
</evidence>
<dbReference type="Proteomes" id="UP000663824">
    <property type="component" value="Unassembled WGS sequence"/>
</dbReference>
<dbReference type="AlphaFoldDB" id="A0A816Y6V2"/>
<reference evidence="1" key="1">
    <citation type="submission" date="2021-02" db="EMBL/GenBank/DDBJ databases">
        <authorList>
            <person name="Nowell W R."/>
        </authorList>
    </citation>
    <scope>NUCLEOTIDE SEQUENCE</scope>
</reference>